<dbReference type="Proteomes" id="UP001346869">
    <property type="component" value="Unassembled WGS sequence"/>
</dbReference>
<accession>A0AAN8AXK7</accession>
<dbReference type="AlphaFoldDB" id="A0AAN8AXK7"/>
<evidence type="ECO:0000313" key="1">
    <source>
        <dbReference type="EMBL" id="KAK5872502.1"/>
    </source>
</evidence>
<proteinExistence type="predicted"/>
<reference evidence="1 2" key="2">
    <citation type="journal article" date="2023" name="Mol. Biol. Evol.">
        <title>Genomics of Secondarily Temperate Adaptation in the Only Non-Antarctic Icefish.</title>
        <authorList>
            <person name="Rivera-Colon A.G."/>
            <person name="Rayamajhi N."/>
            <person name="Minhas B.F."/>
            <person name="Madrigal G."/>
            <person name="Bilyk K.T."/>
            <person name="Yoon V."/>
            <person name="Hune M."/>
            <person name="Gregory S."/>
            <person name="Cheng C.H.C."/>
            <person name="Catchen J.M."/>
        </authorList>
    </citation>
    <scope>NUCLEOTIDE SEQUENCE [LARGE SCALE GENOMIC DNA]</scope>
    <source>
        <strain evidence="1">JMC-PN-2008</strain>
    </source>
</reference>
<dbReference type="EMBL" id="JAUZQC010000004">
    <property type="protein sequence ID" value="KAK5872502.1"/>
    <property type="molecule type" value="Genomic_DNA"/>
</dbReference>
<reference evidence="1 2" key="1">
    <citation type="journal article" date="2023" name="Genes (Basel)">
        <title>Chromosome-Level Genome Assembly and Circadian Gene Repertoire of the Patagonia Blennie Eleginops maclovinus-The Closest Ancestral Proxy of Antarctic Cryonotothenioids.</title>
        <authorList>
            <person name="Cheng C.C."/>
            <person name="Rivera-Colon A.G."/>
            <person name="Minhas B.F."/>
            <person name="Wilson L."/>
            <person name="Rayamajhi N."/>
            <person name="Vargas-Chacoff L."/>
            <person name="Catchen J.M."/>
        </authorList>
    </citation>
    <scope>NUCLEOTIDE SEQUENCE [LARGE SCALE GENOMIC DNA]</scope>
    <source>
        <strain evidence="1">JMC-PN-2008</strain>
    </source>
</reference>
<protein>
    <submittedName>
        <fullName evidence="1">Uncharacterized protein</fullName>
    </submittedName>
</protein>
<keyword evidence="2" id="KW-1185">Reference proteome</keyword>
<organism evidence="1 2">
    <name type="scientific">Eleginops maclovinus</name>
    <name type="common">Patagonian blennie</name>
    <name type="synonym">Eleginus maclovinus</name>
    <dbReference type="NCBI Taxonomy" id="56733"/>
    <lineage>
        <taxon>Eukaryota</taxon>
        <taxon>Metazoa</taxon>
        <taxon>Chordata</taxon>
        <taxon>Craniata</taxon>
        <taxon>Vertebrata</taxon>
        <taxon>Euteleostomi</taxon>
        <taxon>Actinopterygii</taxon>
        <taxon>Neopterygii</taxon>
        <taxon>Teleostei</taxon>
        <taxon>Neoteleostei</taxon>
        <taxon>Acanthomorphata</taxon>
        <taxon>Eupercaria</taxon>
        <taxon>Perciformes</taxon>
        <taxon>Notothenioidei</taxon>
        <taxon>Eleginopidae</taxon>
        <taxon>Eleginops</taxon>
    </lineage>
</organism>
<evidence type="ECO:0000313" key="2">
    <source>
        <dbReference type="Proteomes" id="UP001346869"/>
    </source>
</evidence>
<name>A0AAN8AXK7_ELEMC</name>
<comment type="caution">
    <text evidence="1">The sequence shown here is derived from an EMBL/GenBank/DDBJ whole genome shotgun (WGS) entry which is preliminary data.</text>
</comment>
<gene>
    <name evidence="1" type="ORF">PBY51_013196</name>
</gene>
<sequence>MKLSGAYRYQDSLSGSASLHIGVCCQVDAEEEAGIGRGGIAVGGRCTNAAAKTLQSLSSCSHIYTTTNTTNTNTQAGASTTAPSLISSSASMRVHAHQATEEQKKNLV</sequence>